<proteinExistence type="predicted"/>
<dbReference type="PANTHER" id="PTHR47815:SF1">
    <property type="entry name" value="UNIVERSAL STRESS PROTEIN A FAMILY PROTEIN C25B2.10"/>
    <property type="match status" value="1"/>
</dbReference>
<dbReference type="GeneID" id="25975042"/>
<dbReference type="InterPro" id="IPR006016">
    <property type="entry name" value="UspA"/>
</dbReference>
<dbReference type="STRING" id="655863.F0XIZ2"/>
<dbReference type="Gene3D" id="3.40.50.620">
    <property type="entry name" value="HUPs"/>
    <property type="match status" value="1"/>
</dbReference>
<dbReference type="Pfam" id="PF00582">
    <property type="entry name" value="Usp"/>
    <property type="match status" value="1"/>
</dbReference>
<gene>
    <name evidence="3" type="ORF">CMQ_2091</name>
</gene>
<accession>F0XIZ2</accession>
<dbReference type="EMBL" id="GL629782">
    <property type="protein sequence ID" value="EFX02042.1"/>
    <property type="molecule type" value="Genomic_DNA"/>
</dbReference>
<dbReference type="InterPro" id="IPR014729">
    <property type="entry name" value="Rossmann-like_a/b/a_fold"/>
</dbReference>
<dbReference type="InParanoid" id="F0XIZ2"/>
<feature type="domain" description="UspA" evidence="2">
    <location>
        <begin position="202"/>
        <end position="335"/>
    </location>
</feature>
<feature type="compositionally biased region" description="Low complexity" evidence="1">
    <location>
        <begin position="83"/>
        <end position="99"/>
    </location>
</feature>
<feature type="compositionally biased region" description="Low complexity" evidence="1">
    <location>
        <begin position="129"/>
        <end position="141"/>
    </location>
</feature>
<evidence type="ECO:0000313" key="4">
    <source>
        <dbReference type="Proteomes" id="UP000007796"/>
    </source>
</evidence>
<dbReference type="HOGENOM" id="CLU_018542_1_1_1"/>
<sequence length="523" mass="56728">MSNEMASSPSPPQSPTAKLPPSFSEADKNSDSGVSPMTQAPGKALNTVAGSGDDYFPSTSEPVASMPAAVDAGGRRSEPRPAPSDTSSSSGRSGNAVSPLFVPKGGGQGRKGSLLDLNYPESSDRWSRKSSAASVSFRSPSDPALPQGNPKQNRLRRSPSPKRFRQHVAFDNIPIGEPTKSNTLSYTLSISHHGYHPRRRSRTMMVGLDENAYSDVALQWLLDEYADDGDEVICVHVTDKDARAVEEKNYKAHADALVERIKAKIPENCAISIKLEYAVGKLHVTFQKLIQVYHPSMLVVGTRGRSLGGIHGLVTKNSFSKYCLQYSPVPTVVVRDYEKRKRKKDKRTNDPSRHSYAAMLAATHGQHEADREATSLYDIEARISPDEEAHRVAAAIGLPAAFDPTLKPIDIDQYLGRRSRPSTPPAVAAPEVEVKEPLPLLVPVETAGASLDSEEDESADDEEVEFEGPPGQRVPQETQAAKESQKQQKKRLHDMEVGEAAALKQSLDDDDDDDDDTGGGAET</sequence>
<dbReference type="PANTHER" id="PTHR47815">
    <property type="entry name" value="UNIVERSAL STRESS PROTEIN A FAMILY PROTEIN C25B2.10"/>
    <property type="match status" value="1"/>
</dbReference>
<dbReference type="eggNOG" id="ENOG502RYEB">
    <property type="taxonomic scope" value="Eukaryota"/>
</dbReference>
<organism evidence="4">
    <name type="scientific">Grosmannia clavigera (strain kw1407 / UAMH 11150)</name>
    <name type="common">Blue stain fungus</name>
    <name type="synonym">Graphiocladiella clavigera</name>
    <dbReference type="NCBI Taxonomy" id="655863"/>
    <lineage>
        <taxon>Eukaryota</taxon>
        <taxon>Fungi</taxon>
        <taxon>Dikarya</taxon>
        <taxon>Ascomycota</taxon>
        <taxon>Pezizomycotina</taxon>
        <taxon>Sordariomycetes</taxon>
        <taxon>Sordariomycetidae</taxon>
        <taxon>Ophiostomatales</taxon>
        <taxon>Ophiostomataceae</taxon>
        <taxon>Leptographium</taxon>
    </lineage>
</organism>
<protein>
    <submittedName>
        <fullName evidence="3">Universal stress protein family domain containing protein</fullName>
    </submittedName>
</protein>
<evidence type="ECO:0000259" key="2">
    <source>
        <dbReference type="Pfam" id="PF00582"/>
    </source>
</evidence>
<name>F0XIZ2_GROCL</name>
<evidence type="ECO:0000256" key="1">
    <source>
        <dbReference type="SAM" id="MobiDB-lite"/>
    </source>
</evidence>
<feature type="region of interest" description="Disordered" evidence="1">
    <location>
        <begin position="1"/>
        <end position="162"/>
    </location>
</feature>
<dbReference type="Proteomes" id="UP000007796">
    <property type="component" value="Unassembled WGS sequence"/>
</dbReference>
<dbReference type="SUPFAM" id="SSF52402">
    <property type="entry name" value="Adenine nucleotide alpha hydrolases-like"/>
    <property type="match status" value="1"/>
</dbReference>
<feature type="compositionally biased region" description="Acidic residues" evidence="1">
    <location>
        <begin position="508"/>
        <end position="517"/>
    </location>
</feature>
<feature type="region of interest" description="Disordered" evidence="1">
    <location>
        <begin position="415"/>
        <end position="523"/>
    </location>
</feature>
<keyword evidence="4" id="KW-1185">Reference proteome</keyword>
<dbReference type="AlphaFoldDB" id="F0XIZ2"/>
<dbReference type="CDD" id="cd23659">
    <property type="entry name" value="USP_At3g01520-like"/>
    <property type="match status" value="1"/>
</dbReference>
<evidence type="ECO:0000313" key="3">
    <source>
        <dbReference type="EMBL" id="EFX02042.1"/>
    </source>
</evidence>
<dbReference type="OrthoDB" id="843225at2759"/>
<feature type="compositionally biased region" description="Basic residues" evidence="1">
    <location>
        <begin position="153"/>
        <end position="162"/>
    </location>
</feature>
<reference evidence="3 4" key="1">
    <citation type="journal article" date="2011" name="Proc. Natl. Acad. Sci. U.S.A.">
        <title>Genome and transcriptome analyses of the mountain pine beetle-fungal symbiont Grosmannia clavigera, a lodgepole pine pathogen.</title>
        <authorList>
            <person name="DiGuistini S."/>
            <person name="Wang Y."/>
            <person name="Liao N.Y."/>
            <person name="Taylor G."/>
            <person name="Tanguay P."/>
            <person name="Feau N."/>
            <person name="Henrissat B."/>
            <person name="Chan S.K."/>
            <person name="Hesse-Orce U."/>
            <person name="Alamouti S.M."/>
            <person name="Tsui C.K.M."/>
            <person name="Docking R.T."/>
            <person name="Levasseur A."/>
            <person name="Haridas S."/>
            <person name="Robertson G."/>
            <person name="Birol I."/>
            <person name="Holt R.A."/>
            <person name="Marra M.A."/>
            <person name="Hamelin R.C."/>
            <person name="Hirst M."/>
            <person name="Jones S.J.M."/>
            <person name="Bohlmann J."/>
            <person name="Breuil C."/>
        </authorList>
    </citation>
    <scope>NUCLEOTIDE SEQUENCE [LARGE SCALE GENOMIC DNA]</scope>
    <source>
        <strain evidence="4">kw1407 / UAMH 11150</strain>
    </source>
</reference>
<feature type="compositionally biased region" description="Acidic residues" evidence="1">
    <location>
        <begin position="452"/>
        <end position="466"/>
    </location>
</feature>
<dbReference type="RefSeq" id="XP_014171524.1">
    <property type="nucleotide sequence ID" value="XM_014316049.1"/>
</dbReference>